<evidence type="ECO:0000256" key="1">
    <source>
        <dbReference type="SAM" id="MobiDB-lite"/>
    </source>
</evidence>
<feature type="compositionally biased region" description="Low complexity" evidence="1">
    <location>
        <begin position="84"/>
        <end position="99"/>
    </location>
</feature>
<evidence type="ECO:0008006" key="5">
    <source>
        <dbReference type="Google" id="ProtNLM"/>
    </source>
</evidence>
<dbReference type="EMBL" id="BAAAUT010000002">
    <property type="protein sequence ID" value="GAA3115863.1"/>
    <property type="molecule type" value="Genomic_DNA"/>
</dbReference>
<feature type="compositionally biased region" description="Pro residues" evidence="1">
    <location>
        <begin position="71"/>
        <end position="80"/>
    </location>
</feature>
<sequence length="601" mass="62524">MSANNPHGQFPDPGQNPDRTIAYRPQPNDQPHTQAYPQPGGYPQQGGAYPQQGQPQQPPGGYPQQGGYQQAPPPPYPPQGPQGYGQQQPYGQPAYGQQAHPQQGNWQQAPEFLGAGQPPAPPARKGGKGWLVAVVAALVVALLGGGGYAAVSLLSGGGAQPHDVLPGNAIGYVRLDLDPAANQKLALFEIARKFTVTKDSFSGDDPRKAIFDLIKKDDEDLGKLDYAKDVEPWLGSRIGVAVTAPARSGEEPGAVVAVQVTDADQAKAGIAKLAGDGEYGIAFRDDYALIAETQQLADQAVQAAPLSENANFSADLADLGEDGVLSFWVNAGEIVKLAPQAASAENAATLEMVKNARMAGALRFDGDYVEVAGVVRGVESPEMSDPEPNQIGKLPASTAAAISVSGLGETLGKQWSEVMKAADQAGGAQSFQQFTDQAQQRYGLTLPGDLVTLLGSNLTVALDSAGLDANAPKFGARIATDPAKAQEVVGKLEKLLADSGATAQIGKATGDGVLVLASAQDYADELAKDGSLADSETFQLAVANADSATFAAFVDLDKIENLYLQNMQGDEQANVKVLRAVGISGSQSGGDADFSLRVLFN</sequence>
<protein>
    <recommendedName>
        <fullName evidence="5">DUF3352 domain-containing protein</fullName>
    </recommendedName>
</protein>
<feature type="transmembrane region" description="Helical" evidence="2">
    <location>
        <begin position="130"/>
        <end position="151"/>
    </location>
</feature>
<dbReference type="Pfam" id="PF11832">
    <property type="entry name" value="DUF3352"/>
    <property type="match status" value="2"/>
</dbReference>
<dbReference type="Proteomes" id="UP001500320">
    <property type="component" value="Unassembled WGS sequence"/>
</dbReference>
<name>A0ABP6MK57_9ACTN</name>
<comment type="caution">
    <text evidence="3">The sequence shown here is derived from an EMBL/GenBank/DDBJ whole genome shotgun (WGS) entry which is preliminary data.</text>
</comment>
<reference evidence="4" key="1">
    <citation type="journal article" date="2019" name="Int. J. Syst. Evol. Microbiol.">
        <title>The Global Catalogue of Microorganisms (GCM) 10K type strain sequencing project: providing services to taxonomists for standard genome sequencing and annotation.</title>
        <authorList>
            <consortium name="The Broad Institute Genomics Platform"/>
            <consortium name="The Broad Institute Genome Sequencing Center for Infectious Disease"/>
            <person name="Wu L."/>
            <person name="Ma J."/>
        </authorList>
    </citation>
    <scope>NUCLEOTIDE SEQUENCE [LARGE SCALE GENOMIC DNA]</scope>
    <source>
        <strain evidence="4">JCM 9373</strain>
    </source>
</reference>
<organism evidence="3 4">
    <name type="scientific">Planomonospora alba</name>
    <dbReference type="NCBI Taxonomy" id="161354"/>
    <lineage>
        <taxon>Bacteria</taxon>
        <taxon>Bacillati</taxon>
        <taxon>Actinomycetota</taxon>
        <taxon>Actinomycetes</taxon>
        <taxon>Streptosporangiales</taxon>
        <taxon>Streptosporangiaceae</taxon>
        <taxon>Planomonospora</taxon>
    </lineage>
</organism>
<gene>
    <name evidence="3" type="ORF">GCM10010466_03670</name>
</gene>
<evidence type="ECO:0000313" key="4">
    <source>
        <dbReference type="Proteomes" id="UP001500320"/>
    </source>
</evidence>
<keyword evidence="2" id="KW-1133">Transmembrane helix</keyword>
<accession>A0ABP6MK57</accession>
<proteinExistence type="predicted"/>
<keyword evidence="2" id="KW-0812">Transmembrane</keyword>
<keyword evidence="4" id="KW-1185">Reference proteome</keyword>
<keyword evidence="2" id="KW-0472">Membrane</keyword>
<dbReference type="InterPro" id="IPR021787">
    <property type="entry name" value="DUF3352"/>
</dbReference>
<dbReference type="RefSeq" id="WP_344855131.1">
    <property type="nucleotide sequence ID" value="NZ_BAAAUT010000002.1"/>
</dbReference>
<evidence type="ECO:0000256" key="2">
    <source>
        <dbReference type="SAM" id="Phobius"/>
    </source>
</evidence>
<evidence type="ECO:0000313" key="3">
    <source>
        <dbReference type="EMBL" id="GAA3115863.1"/>
    </source>
</evidence>
<feature type="compositionally biased region" description="Low complexity" evidence="1">
    <location>
        <begin position="34"/>
        <end position="55"/>
    </location>
</feature>
<feature type="region of interest" description="Disordered" evidence="1">
    <location>
        <begin position="1"/>
        <end position="126"/>
    </location>
</feature>